<dbReference type="AlphaFoldDB" id="A0A1I4VJY6"/>
<accession>A0A1I4VJY6</accession>
<sequence>MGLFSAFSGVVMAGGKIKCAQVFPVEKEVQSYVASHFGREDIIEAGQEPLLVD</sequence>
<name>A0A1I4VJY6_9NEIS</name>
<dbReference type="Proteomes" id="UP000242869">
    <property type="component" value="Unassembled WGS sequence"/>
</dbReference>
<evidence type="ECO:0000313" key="2">
    <source>
        <dbReference type="Proteomes" id="UP000242869"/>
    </source>
</evidence>
<dbReference type="EMBL" id="FOVE01000002">
    <property type="protein sequence ID" value="SFN01532.1"/>
    <property type="molecule type" value="Genomic_DNA"/>
</dbReference>
<keyword evidence="2" id="KW-1185">Reference proteome</keyword>
<proteinExistence type="predicted"/>
<organism evidence="1 2">
    <name type="scientific">Formivibrio citricus</name>
    <dbReference type="NCBI Taxonomy" id="83765"/>
    <lineage>
        <taxon>Bacteria</taxon>
        <taxon>Pseudomonadati</taxon>
        <taxon>Pseudomonadota</taxon>
        <taxon>Betaproteobacteria</taxon>
        <taxon>Neisseriales</taxon>
        <taxon>Chitinibacteraceae</taxon>
        <taxon>Formivibrio</taxon>
    </lineage>
</organism>
<protein>
    <submittedName>
        <fullName evidence="1">Uncharacterized protein</fullName>
    </submittedName>
</protein>
<reference evidence="2" key="1">
    <citation type="submission" date="2016-10" db="EMBL/GenBank/DDBJ databases">
        <authorList>
            <person name="Varghese N."/>
            <person name="Submissions S."/>
        </authorList>
    </citation>
    <scope>NUCLEOTIDE SEQUENCE [LARGE SCALE GENOMIC DNA]</scope>
    <source>
        <strain evidence="2">DSM 6150</strain>
    </source>
</reference>
<gene>
    <name evidence="1" type="ORF">SAMN05660284_00245</name>
</gene>
<evidence type="ECO:0000313" key="1">
    <source>
        <dbReference type="EMBL" id="SFN01532.1"/>
    </source>
</evidence>